<dbReference type="InterPro" id="IPR048254">
    <property type="entry name" value="CDP_ALCOHOL_P_TRANSF_CS"/>
</dbReference>
<dbReference type="PANTHER" id="PTHR14269">
    <property type="entry name" value="CDP-DIACYLGLYCEROL--GLYCEROL-3-PHOSPHATE 3-PHOSPHATIDYLTRANSFERASE-RELATED"/>
    <property type="match status" value="1"/>
</dbReference>
<feature type="transmembrane region" description="Helical" evidence="13">
    <location>
        <begin position="20"/>
        <end position="40"/>
    </location>
</feature>
<comment type="similarity">
    <text evidence="2 11">Belongs to the CDP-alcohol phosphatidyltransferase class-I family.</text>
</comment>
<keyword evidence="5 13" id="KW-0812">Transmembrane</keyword>
<reference evidence="14 15" key="1">
    <citation type="submission" date="2023-04" db="EMBL/GenBank/DDBJ databases">
        <title>Funneling lignin-derived compounds into biodiesel using alkali-halophilic Citricoccus sp. P2.</title>
        <authorList>
            <person name="Luo C.-B."/>
        </authorList>
    </citation>
    <scope>NUCLEOTIDE SEQUENCE [LARGE SCALE GENOMIC DNA]</scope>
    <source>
        <strain evidence="14 15">P2</strain>
    </source>
</reference>
<dbReference type="InterPro" id="IPR050324">
    <property type="entry name" value="CDP-alcohol_PTase-I"/>
</dbReference>
<evidence type="ECO:0000256" key="8">
    <source>
        <dbReference type="ARBA" id="ARBA00023136"/>
    </source>
</evidence>
<organism evidence="14 15">
    <name type="scientific">Citricoccus muralis</name>
    <dbReference type="NCBI Taxonomy" id="169134"/>
    <lineage>
        <taxon>Bacteria</taxon>
        <taxon>Bacillati</taxon>
        <taxon>Actinomycetota</taxon>
        <taxon>Actinomycetes</taxon>
        <taxon>Micrococcales</taxon>
        <taxon>Micrococcaceae</taxon>
        <taxon>Citricoccus</taxon>
    </lineage>
</organism>
<proteinExistence type="inferred from homology"/>
<evidence type="ECO:0000256" key="12">
    <source>
        <dbReference type="SAM" id="MobiDB-lite"/>
    </source>
</evidence>
<keyword evidence="6 13" id="KW-1133">Transmembrane helix</keyword>
<evidence type="ECO:0000256" key="1">
    <source>
        <dbReference type="ARBA" id="ARBA00004141"/>
    </source>
</evidence>
<feature type="transmembrane region" description="Helical" evidence="13">
    <location>
        <begin position="84"/>
        <end position="103"/>
    </location>
</feature>
<dbReference type="InterPro" id="IPR000462">
    <property type="entry name" value="CDP-OH_P_trans"/>
</dbReference>
<evidence type="ECO:0000256" key="10">
    <source>
        <dbReference type="ARBA" id="ARBA00023264"/>
    </source>
</evidence>
<evidence type="ECO:0000256" key="7">
    <source>
        <dbReference type="ARBA" id="ARBA00023098"/>
    </source>
</evidence>
<evidence type="ECO:0000256" key="13">
    <source>
        <dbReference type="SAM" id="Phobius"/>
    </source>
</evidence>
<evidence type="ECO:0000256" key="2">
    <source>
        <dbReference type="ARBA" id="ARBA00010441"/>
    </source>
</evidence>
<protein>
    <submittedName>
        <fullName evidence="14">CDP-alcohol phosphatidyltransferase family protein</fullName>
        <ecNumber evidence="14">2.7.8.-</ecNumber>
    </submittedName>
</protein>
<keyword evidence="7" id="KW-0443">Lipid metabolism</keyword>
<keyword evidence="9" id="KW-0594">Phospholipid biosynthesis</keyword>
<evidence type="ECO:0000313" key="14">
    <source>
        <dbReference type="EMBL" id="WFP17577.1"/>
    </source>
</evidence>
<dbReference type="Gene3D" id="1.20.120.1760">
    <property type="match status" value="1"/>
</dbReference>
<keyword evidence="15" id="KW-1185">Reference proteome</keyword>
<dbReference type="Pfam" id="PF01066">
    <property type="entry name" value="CDP-OH_P_transf"/>
    <property type="match status" value="1"/>
</dbReference>
<evidence type="ECO:0000256" key="5">
    <source>
        <dbReference type="ARBA" id="ARBA00022692"/>
    </source>
</evidence>
<evidence type="ECO:0000313" key="15">
    <source>
        <dbReference type="Proteomes" id="UP001219037"/>
    </source>
</evidence>
<accession>A0ABY8HAC0</accession>
<dbReference type="PANTHER" id="PTHR14269:SF62">
    <property type="entry name" value="CDP-DIACYLGLYCEROL--GLYCEROL-3-PHOSPHATE 3-PHOSPHATIDYLTRANSFERASE 1, CHLOROPLASTIC"/>
    <property type="match status" value="1"/>
</dbReference>
<evidence type="ECO:0000256" key="11">
    <source>
        <dbReference type="RuleBase" id="RU003750"/>
    </source>
</evidence>
<keyword evidence="3" id="KW-0444">Lipid biosynthesis</keyword>
<dbReference type="InterPro" id="IPR043130">
    <property type="entry name" value="CDP-OH_PTrfase_TM_dom"/>
</dbReference>
<evidence type="ECO:0000256" key="6">
    <source>
        <dbReference type="ARBA" id="ARBA00022989"/>
    </source>
</evidence>
<keyword evidence="10" id="KW-1208">Phospholipid metabolism</keyword>
<sequence>MKLIGAGTRTDIDYRVSDRWLTAPNIITLVRFCLVPLFVWQTFTGQYLGAFITLAVLFSTDWVDGYVARRFNQISTVGKWLDPLADRISIVVVAITVVITGVAPSWLVLTLLIPDLLLFVLNAVLFLGSPELEVTALGKIRTAMLMAGIPFLLLAQVADMDSTFWHVVAYVFLIPGCLGHWGAAIDYTLRSLRKHRELRAAGINPRERQAWTFKHQQGRPENSIAAETGAS</sequence>
<gene>
    <name evidence="14" type="ORF">P8192_05595</name>
</gene>
<dbReference type="EC" id="2.7.8.-" evidence="14"/>
<name>A0ABY8HAC0_9MICC</name>
<evidence type="ECO:0000256" key="9">
    <source>
        <dbReference type="ARBA" id="ARBA00023209"/>
    </source>
</evidence>
<feature type="transmembrane region" description="Helical" evidence="13">
    <location>
        <begin position="164"/>
        <end position="189"/>
    </location>
</feature>
<dbReference type="RefSeq" id="WP_270105723.1">
    <property type="nucleotide sequence ID" value="NZ_CP121252.1"/>
</dbReference>
<dbReference type="GO" id="GO:0016740">
    <property type="term" value="F:transferase activity"/>
    <property type="evidence" value="ECO:0007669"/>
    <property type="project" value="UniProtKB-KW"/>
</dbReference>
<keyword evidence="8 13" id="KW-0472">Membrane</keyword>
<dbReference type="PROSITE" id="PS00379">
    <property type="entry name" value="CDP_ALCOHOL_P_TRANSF"/>
    <property type="match status" value="1"/>
</dbReference>
<feature type="region of interest" description="Disordered" evidence="12">
    <location>
        <begin position="212"/>
        <end position="231"/>
    </location>
</feature>
<dbReference type="Proteomes" id="UP001219037">
    <property type="component" value="Chromosome"/>
</dbReference>
<comment type="subcellular location">
    <subcellularLocation>
        <location evidence="1">Membrane</location>
        <topology evidence="1">Multi-pass membrane protein</topology>
    </subcellularLocation>
</comment>
<feature type="transmembrane region" description="Helical" evidence="13">
    <location>
        <begin position="46"/>
        <end position="63"/>
    </location>
</feature>
<evidence type="ECO:0000256" key="3">
    <source>
        <dbReference type="ARBA" id="ARBA00022516"/>
    </source>
</evidence>
<dbReference type="EMBL" id="CP121252">
    <property type="protein sequence ID" value="WFP17577.1"/>
    <property type="molecule type" value="Genomic_DNA"/>
</dbReference>
<keyword evidence="4 11" id="KW-0808">Transferase</keyword>
<evidence type="ECO:0000256" key="4">
    <source>
        <dbReference type="ARBA" id="ARBA00022679"/>
    </source>
</evidence>